<keyword evidence="3 6" id="KW-0808">Transferase</keyword>
<dbReference type="GO" id="GO:0044027">
    <property type="term" value="P:negative regulation of gene expression via chromosomal CpG island methylation"/>
    <property type="evidence" value="ECO:0007669"/>
    <property type="project" value="TreeGrafter"/>
</dbReference>
<organism evidence="8 9">
    <name type="scientific">Eubacterium plexicaudatum ASF492</name>
    <dbReference type="NCBI Taxonomy" id="1235802"/>
    <lineage>
        <taxon>Bacteria</taxon>
        <taxon>Bacillati</taxon>
        <taxon>Bacillota</taxon>
        <taxon>Clostridia</taxon>
        <taxon>Eubacteriales</taxon>
        <taxon>Eubacteriaceae</taxon>
        <taxon>Eubacterium</taxon>
    </lineage>
</organism>
<dbReference type="HOGENOM" id="CLU_006958_13_0_9"/>
<feature type="active site" evidence="6">
    <location>
        <position position="100"/>
    </location>
</feature>
<keyword evidence="2 6" id="KW-0489">Methyltransferase</keyword>
<dbReference type="Pfam" id="PF00145">
    <property type="entry name" value="DNA_methylase"/>
    <property type="match status" value="2"/>
</dbReference>
<keyword evidence="9" id="KW-1185">Reference proteome</keyword>
<reference evidence="8 9" key="1">
    <citation type="journal article" date="2014" name="Genome Announc.">
        <title>Draft genome sequences of the altered schaedler flora, a defined bacterial community from gnotobiotic mice.</title>
        <authorList>
            <person name="Wannemuehler M.J."/>
            <person name="Overstreet A.M."/>
            <person name="Ward D.V."/>
            <person name="Phillips G.J."/>
        </authorList>
    </citation>
    <scope>NUCLEOTIDE SEQUENCE [LARGE SCALE GENOMIC DNA]</scope>
    <source>
        <strain evidence="8 9">ASF492</strain>
    </source>
</reference>
<evidence type="ECO:0000256" key="2">
    <source>
        <dbReference type="ARBA" id="ARBA00022603"/>
    </source>
</evidence>
<dbReference type="PROSITE" id="PS00094">
    <property type="entry name" value="C5_MTASE_1"/>
    <property type="match status" value="1"/>
</dbReference>
<dbReference type="GO" id="GO:0009307">
    <property type="term" value="P:DNA restriction-modification system"/>
    <property type="evidence" value="ECO:0007669"/>
    <property type="project" value="UniProtKB-KW"/>
</dbReference>
<dbReference type="Gene3D" id="3.90.120.10">
    <property type="entry name" value="DNA Methylase, subunit A, domain 2"/>
    <property type="match status" value="1"/>
</dbReference>
<dbReference type="REBASE" id="86204">
    <property type="entry name" value="M2.Epl492ORF1570P"/>
</dbReference>
<evidence type="ECO:0000256" key="1">
    <source>
        <dbReference type="ARBA" id="ARBA00011975"/>
    </source>
</evidence>
<comment type="caution">
    <text evidence="8">The sequence shown here is derived from an EMBL/GenBank/DDBJ whole genome shotgun (WGS) entry which is preliminary data.</text>
</comment>
<dbReference type="STRING" id="1235802.C823_01571"/>
<accession>N2B4E2</accession>
<evidence type="ECO:0000256" key="5">
    <source>
        <dbReference type="ARBA" id="ARBA00022747"/>
    </source>
</evidence>
<dbReference type="GO" id="GO:0032259">
    <property type="term" value="P:methylation"/>
    <property type="evidence" value="ECO:0007669"/>
    <property type="project" value="UniProtKB-KW"/>
</dbReference>
<evidence type="ECO:0000313" key="8">
    <source>
        <dbReference type="EMBL" id="EMZ31534.1"/>
    </source>
</evidence>
<evidence type="ECO:0000256" key="4">
    <source>
        <dbReference type="ARBA" id="ARBA00022691"/>
    </source>
</evidence>
<proteinExistence type="inferred from homology"/>
<dbReference type="InterPro" id="IPR029063">
    <property type="entry name" value="SAM-dependent_MTases_sf"/>
</dbReference>
<feature type="region of interest" description="Disordered" evidence="7">
    <location>
        <begin position="1"/>
        <end position="28"/>
    </location>
</feature>
<dbReference type="EC" id="2.1.1.37" evidence="1"/>
<dbReference type="EMBL" id="AQFT01000047">
    <property type="protein sequence ID" value="EMZ31534.1"/>
    <property type="molecule type" value="Genomic_DNA"/>
</dbReference>
<dbReference type="PRINTS" id="PR00105">
    <property type="entry name" value="C5METTRFRASE"/>
</dbReference>
<protein>
    <recommendedName>
        <fullName evidence="1">DNA (cytosine-5-)-methyltransferase</fullName>
        <ecNumber evidence="1">2.1.1.37</ecNumber>
    </recommendedName>
</protein>
<comment type="similarity">
    <text evidence="6">Belongs to the class I-like SAM-binding methyltransferase superfamily. C5-methyltransferase family.</text>
</comment>
<evidence type="ECO:0000256" key="3">
    <source>
        <dbReference type="ARBA" id="ARBA00022679"/>
    </source>
</evidence>
<dbReference type="eggNOG" id="COG0270">
    <property type="taxonomic scope" value="Bacteria"/>
</dbReference>
<sequence length="713" mass="76305">MNADAMYTHSREPGSCGGDTPNPQSADSRLTLGSLFDGSGGFPLGGLLAGITPLWASEIEPFPIRVTTKRLPFVKHLGDISAVDGTGIDPVDIITFGSPCTDMSVAGKRAGLGGQQSCLFYQAIRIVKEMRCATDGKYPRFIVWENVPGAFSSNKGEDFKAVLEAVCSVKGGDIPVPGPPKGKWANAGSIVADGFSLAWRVLDAQFWGIPQRRKRIYLVADFAGGSAGKVLFESEGVSGYSAEGFRAWQGAAGGAADCTGAAGGICLNDQGGQRMDVTDDVTCTLRAEAHHPPCVLESAGFCTEHSAKARGIGYEEETSPTLRAGTVPAAVALYENHSQDTRYTGPLDTAPTVSSTYGMGGNNQPFVVETPKTLKIRSGCEGGGKGAIIQDDKSATLSCNNDQTVFVPFCKGCRAHYKGDAPTWKDGKVANTLNTFDVGESRCNELVVQAYGICSKDSNAMKSDNPHSGFYEADTSRTLDGNGGNPSCNQGGIAVVSVQGSMIGRDDKNGPQGSGVNEDVSFTLNATDHHAVAYPTYCTSKNSHFTRAEKELANTLVATDYKDPPVINDVQTASGKEVFGTLSASMGSKQWLGNQEAFSGDYHIMEPEYIVRRLTPTECARLQGFPDWWCSGLGTEEPTEDDLAFWREVFEAHRRIAGTSTKPKTDKQIIKWLKDPHSDSAEYKMWGNGVALPNVYFVLSGIVYYAQFPDFLL</sequence>
<gene>
    <name evidence="8" type="ORF">C823_01571</name>
</gene>
<dbReference type="PATRIC" id="fig|1235802.3.peg.1670"/>
<keyword evidence="4 6" id="KW-0949">S-adenosyl-L-methionine</keyword>
<dbReference type="PANTHER" id="PTHR10629">
    <property type="entry name" value="CYTOSINE-SPECIFIC METHYLTRANSFERASE"/>
    <property type="match status" value="1"/>
</dbReference>
<dbReference type="InterPro" id="IPR001525">
    <property type="entry name" value="C5_MeTfrase"/>
</dbReference>
<dbReference type="InterPro" id="IPR018117">
    <property type="entry name" value="C5_DNA_meth_AS"/>
</dbReference>
<evidence type="ECO:0000256" key="6">
    <source>
        <dbReference type="PROSITE-ProRule" id="PRU01016"/>
    </source>
</evidence>
<dbReference type="InterPro" id="IPR050390">
    <property type="entry name" value="C5-Methyltransferase"/>
</dbReference>
<evidence type="ECO:0000256" key="7">
    <source>
        <dbReference type="SAM" id="MobiDB-lite"/>
    </source>
</evidence>
<dbReference type="Proteomes" id="UP000012589">
    <property type="component" value="Unassembled WGS sequence"/>
</dbReference>
<dbReference type="AlphaFoldDB" id="N2B4E2"/>
<name>N2B4E2_9FIRM</name>
<evidence type="ECO:0000313" key="9">
    <source>
        <dbReference type="Proteomes" id="UP000012589"/>
    </source>
</evidence>
<dbReference type="GO" id="GO:0003886">
    <property type="term" value="F:DNA (cytosine-5-)-methyltransferase activity"/>
    <property type="evidence" value="ECO:0007669"/>
    <property type="project" value="UniProtKB-EC"/>
</dbReference>
<dbReference type="SUPFAM" id="SSF53335">
    <property type="entry name" value="S-adenosyl-L-methionine-dependent methyltransferases"/>
    <property type="match status" value="1"/>
</dbReference>
<keyword evidence="5" id="KW-0680">Restriction system</keyword>
<dbReference type="Gene3D" id="3.40.50.150">
    <property type="entry name" value="Vaccinia Virus protein VP39"/>
    <property type="match status" value="1"/>
</dbReference>
<dbReference type="GO" id="GO:0003677">
    <property type="term" value="F:DNA binding"/>
    <property type="evidence" value="ECO:0007669"/>
    <property type="project" value="TreeGrafter"/>
</dbReference>
<dbReference type="PROSITE" id="PS51679">
    <property type="entry name" value="SAM_MT_C5"/>
    <property type="match status" value="1"/>
</dbReference>
<dbReference type="PANTHER" id="PTHR10629:SF52">
    <property type="entry name" value="DNA (CYTOSINE-5)-METHYLTRANSFERASE 1"/>
    <property type="match status" value="1"/>
</dbReference>